<protein>
    <recommendedName>
        <fullName evidence="4">Transmembrane protein</fullName>
    </recommendedName>
</protein>
<keyword evidence="1" id="KW-0472">Membrane</keyword>
<keyword evidence="1" id="KW-0812">Transmembrane</keyword>
<sequence length="182" mass="20778">MTSKLFAWMKIGTFFAVMGLLALGLFADFVPAQFLQGRTLKWPCLAVGIVLTVWLRRHNRRLGRPTDLDGHGRIFSVFMFCATPVMLGFVSWLLLAKTAPWLLTWAIGGSFEEAYVMQTDHQSSRSTCEYRLRGGPMEHGFPDYLCIHEDLYHRYPQQQVAVILKGQRSRLGTHIVEIYGPQ</sequence>
<accession>A0AAJ3CE99</accession>
<organism evidence="2 3">
    <name type="scientific">Xanthomonas campestris pv. papavericola</name>
    <dbReference type="NCBI Taxonomy" id="487881"/>
    <lineage>
        <taxon>Bacteria</taxon>
        <taxon>Pseudomonadati</taxon>
        <taxon>Pseudomonadota</taxon>
        <taxon>Gammaproteobacteria</taxon>
        <taxon>Lysobacterales</taxon>
        <taxon>Lysobacteraceae</taxon>
        <taxon>Xanthomonas</taxon>
    </lineage>
</organism>
<evidence type="ECO:0000256" key="1">
    <source>
        <dbReference type="SAM" id="Phobius"/>
    </source>
</evidence>
<dbReference type="Proteomes" id="UP001297361">
    <property type="component" value="Unassembled WGS sequence"/>
</dbReference>
<dbReference type="AlphaFoldDB" id="A0AAJ3CE99"/>
<reference evidence="2" key="1">
    <citation type="submission" date="2021-10" db="EMBL/GenBank/DDBJ databases">
        <authorList>
            <person name="Hussein R."/>
            <person name="Harrison J."/>
            <person name="Studholme D.J."/>
            <person name="Vicente J."/>
            <person name="Grant M."/>
        </authorList>
    </citation>
    <scope>NUCLEOTIDE SEQUENCE</scope>
    <source>
        <strain evidence="2">NCPPB 2970</strain>
    </source>
</reference>
<evidence type="ECO:0000313" key="2">
    <source>
        <dbReference type="EMBL" id="MEC3888616.1"/>
    </source>
</evidence>
<name>A0AAJ3CE99_XANCA</name>
<keyword evidence="1" id="KW-1133">Transmembrane helix</keyword>
<gene>
    <name evidence="2" type="ORF">LLE72_012855</name>
</gene>
<comment type="caution">
    <text evidence="2">The sequence shown here is derived from an EMBL/GenBank/DDBJ whole genome shotgun (WGS) entry which is preliminary data.</text>
</comment>
<reference evidence="2" key="2">
    <citation type="submission" date="2024-01" db="EMBL/GenBank/DDBJ databases">
        <title>Long-read genome sequencing of X. campestris pv. papavericola.</title>
        <authorList>
            <person name="Hussain R.M.F."/>
            <person name="Greer S."/>
            <person name="Harrison J."/>
            <person name="Grant M."/>
            <person name="Vicente J."/>
            <person name="Studholme D.J."/>
        </authorList>
    </citation>
    <scope>NUCLEOTIDE SEQUENCE</scope>
    <source>
        <strain evidence="2">NCPPB 2970</strain>
    </source>
</reference>
<feature type="transmembrane region" description="Helical" evidence="1">
    <location>
        <begin position="7"/>
        <end position="27"/>
    </location>
</feature>
<feature type="transmembrane region" description="Helical" evidence="1">
    <location>
        <begin position="39"/>
        <end position="55"/>
    </location>
</feature>
<feature type="transmembrane region" description="Helical" evidence="1">
    <location>
        <begin position="75"/>
        <end position="95"/>
    </location>
</feature>
<evidence type="ECO:0008006" key="4">
    <source>
        <dbReference type="Google" id="ProtNLM"/>
    </source>
</evidence>
<proteinExistence type="predicted"/>
<evidence type="ECO:0000313" key="3">
    <source>
        <dbReference type="Proteomes" id="UP001297361"/>
    </source>
</evidence>
<dbReference type="EMBL" id="JAJFNJ020000003">
    <property type="protein sequence ID" value="MEC3888616.1"/>
    <property type="molecule type" value="Genomic_DNA"/>
</dbReference>